<feature type="chain" id="PRO_5045804244" description="Peptidase inhibitor family I36" evidence="1">
    <location>
        <begin position="35"/>
        <end position="142"/>
    </location>
</feature>
<dbReference type="Proteomes" id="UP001257627">
    <property type="component" value="Unassembled WGS sequence"/>
</dbReference>
<sequence length="142" mass="15741">MSLTKSQRRKTLQLTGTALGALVLTVATSGSAQANPMQAECSTTGAYGYVYSDWYGSDTRIDFSMTFTDMLADGHHVRARLVTTDVNNVRKNWPWHYNYGGNNTSVDVNSYATNSSGIFNWGIQVARYEGDTYLNSCTNWIV</sequence>
<comment type="caution">
    <text evidence="2">The sequence shown here is derived from an EMBL/GenBank/DDBJ whole genome shotgun (WGS) entry which is preliminary data.</text>
</comment>
<name>A0ABU3URU2_9ACTN</name>
<dbReference type="PROSITE" id="PS51318">
    <property type="entry name" value="TAT"/>
    <property type="match status" value="1"/>
</dbReference>
<reference evidence="2 3" key="1">
    <citation type="submission" date="2023-02" db="EMBL/GenBank/DDBJ databases">
        <authorList>
            <person name="Maleckis M."/>
        </authorList>
    </citation>
    <scope>NUCLEOTIDE SEQUENCE [LARGE SCALE GENOMIC DNA]</scope>
    <source>
        <strain evidence="2 3">P8-A2</strain>
    </source>
</reference>
<keyword evidence="3" id="KW-1185">Reference proteome</keyword>
<gene>
    <name evidence="2" type="ORF">PU648_29735</name>
</gene>
<keyword evidence="1" id="KW-0732">Signal</keyword>
<feature type="signal peptide" evidence="1">
    <location>
        <begin position="1"/>
        <end position="34"/>
    </location>
</feature>
<evidence type="ECO:0008006" key="4">
    <source>
        <dbReference type="Google" id="ProtNLM"/>
    </source>
</evidence>
<organism evidence="2 3">
    <name type="scientific">Streptomyces mirabilis</name>
    <dbReference type="NCBI Taxonomy" id="68239"/>
    <lineage>
        <taxon>Bacteria</taxon>
        <taxon>Bacillati</taxon>
        <taxon>Actinomycetota</taxon>
        <taxon>Actinomycetes</taxon>
        <taxon>Kitasatosporales</taxon>
        <taxon>Streptomycetaceae</taxon>
        <taxon>Streptomyces</taxon>
    </lineage>
</organism>
<dbReference type="InterPro" id="IPR006311">
    <property type="entry name" value="TAT_signal"/>
</dbReference>
<dbReference type="EMBL" id="JARAKF010000001">
    <property type="protein sequence ID" value="MDU8996455.1"/>
    <property type="molecule type" value="Genomic_DNA"/>
</dbReference>
<accession>A0ABU3URU2</accession>
<dbReference type="RefSeq" id="WP_067733624.1">
    <property type="nucleotide sequence ID" value="NZ_CP107955.1"/>
</dbReference>
<evidence type="ECO:0000313" key="3">
    <source>
        <dbReference type="Proteomes" id="UP001257627"/>
    </source>
</evidence>
<protein>
    <recommendedName>
        <fullName evidence="4">Peptidase inhibitor family I36</fullName>
    </recommendedName>
</protein>
<evidence type="ECO:0000313" key="2">
    <source>
        <dbReference type="EMBL" id="MDU8996455.1"/>
    </source>
</evidence>
<evidence type="ECO:0000256" key="1">
    <source>
        <dbReference type="SAM" id="SignalP"/>
    </source>
</evidence>
<proteinExistence type="predicted"/>